<feature type="transmembrane region" description="Helical" evidence="9">
    <location>
        <begin position="56"/>
        <end position="76"/>
    </location>
</feature>
<dbReference type="HAMAP" id="MF_01148">
    <property type="entry name" value="Lnt"/>
    <property type="match status" value="1"/>
</dbReference>
<feature type="transmembrane region" description="Helical" evidence="9">
    <location>
        <begin position="197"/>
        <end position="216"/>
    </location>
</feature>
<comment type="subcellular location">
    <subcellularLocation>
        <location evidence="1 9">Cell membrane</location>
        <topology evidence="1 9">Multi-pass membrane protein</topology>
    </subcellularLocation>
</comment>
<evidence type="ECO:0000256" key="2">
    <source>
        <dbReference type="ARBA" id="ARBA00010065"/>
    </source>
</evidence>
<comment type="pathway">
    <text evidence="9">Protein modification; lipoprotein biosynthesis (N-acyl transfer).</text>
</comment>
<keyword evidence="4 9" id="KW-0808">Transferase</keyword>
<name>A0ABU1UYJ6_9GAMM</name>
<accession>A0ABU1UYJ6</accession>
<dbReference type="InterPro" id="IPR004563">
    <property type="entry name" value="Apolipo_AcylTrfase"/>
</dbReference>
<comment type="catalytic activity">
    <reaction evidence="9">
        <text>N-terminal S-1,2-diacyl-sn-glyceryl-L-cysteinyl-[lipoprotein] + a glycerophospholipid = N-acyl-S-1,2-diacyl-sn-glyceryl-L-cysteinyl-[lipoprotein] + a 2-acyl-sn-glycero-3-phospholipid + H(+)</text>
        <dbReference type="Rhea" id="RHEA:48228"/>
        <dbReference type="Rhea" id="RHEA-COMP:14681"/>
        <dbReference type="Rhea" id="RHEA-COMP:14684"/>
        <dbReference type="ChEBI" id="CHEBI:15378"/>
        <dbReference type="ChEBI" id="CHEBI:136912"/>
        <dbReference type="ChEBI" id="CHEBI:140656"/>
        <dbReference type="ChEBI" id="CHEBI:140657"/>
        <dbReference type="ChEBI" id="CHEBI:140660"/>
        <dbReference type="EC" id="2.3.1.269"/>
    </reaction>
</comment>
<dbReference type="PROSITE" id="PS50263">
    <property type="entry name" value="CN_HYDROLASE"/>
    <property type="match status" value="1"/>
</dbReference>
<dbReference type="EC" id="2.3.1.269" evidence="9"/>
<evidence type="ECO:0000256" key="1">
    <source>
        <dbReference type="ARBA" id="ARBA00004651"/>
    </source>
</evidence>
<dbReference type="NCBIfam" id="TIGR00546">
    <property type="entry name" value="lnt"/>
    <property type="match status" value="1"/>
</dbReference>
<keyword evidence="5 9" id="KW-0812">Transmembrane</keyword>
<evidence type="ECO:0000256" key="9">
    <source>
        <dbReference type="HAMAP-Rule" id="MF_01148"/>
    </source>
</evidence>
<dbReference type="SUPFAM" id="SSF56317">
    <property type="entry name" value="Carbon-nitrogen hydrolase"/>
    <property type="match status" value="1"/>
</dbReference>
<dbReference type="Proteomes" id="UP001253595">
    <property type="component" value="Unassembled WGS sequence"/>
</dbReference>
<dbReference type="RefSeq" id="WP_310072450.1">
    <property type="nucleotide sequence ID" value="NZ_JAVDVX010000003.1"/>
</dbReference>
<proteinExistence type="inferred from homology"/>
<comment type="caution">
    <text evidence="11">The sequence shown here is derived from an EMBL/GenBank/DDBJ whole genome shotgun (WGS) entry which is preliminary data.</text>
</comment>
<dbReference type="GO" id="GO:0016746">
    <property type="term" value="F:acyltransferase activity"/>
    <property type="evidence" value="ECO:0007669"/>
    <property type="project" value="UniProtKB-KW"/>
</dbReference>
<reference evidence="11 12" key="1">
    <citation type="submission" date="2023-07" db="EMBL/GenBank/DDBJ databases">
        <title>Sorghum-associated microbial communities from plants grown in Nebraska, USA.</title>
        <authorList>
            <person name="Schachtman D."/>
        </authorList>
    </citation>
    <scope>NUCLEOTIDE SEQUENCE [LARGE SCALE GENOMIC DNA]</scope>
    <source>
        <strain evidence="11 12">BE190</strain>
    </source>
</reference>
<dbReference type="Gene3D" id="3.60.110.10">
    <property type="entry name" value="Carbon-nitrogen hydrolase"/>
    <property type="match status" value="1"/>
</dbReference>
<evidence type="ECO:0000256" key="4">
    <source>
        <dbReference type="ARBA" id="ARBA00022679"/>
    </source>
</evidence>
<dbReference type="PANTHER" id="PTHR38686:SF1">
    <property type="entry name" value="APOLIPOPROTEIN N-ACYLTRANSFERASE"/>
    <property type="match status" value="1"/>
</dbReference>
<feature type="transmembrane region" description="Helical" evidence="9">
    <location>
        <begin position="12"/>
        <end position="44"/>
    </location>
</feature>
<evidence type="ECO:0000256" key="7">
    <source>
        <dbReference type="ARBA" id="ARBA00023136"/>
    </source>
</evidence>
<dbReference type="InterPro" id="IPR045378">
    <property type="entry name" value="LNT_N"/>
</dbReference>
<feature type="transmembrane region" description="Helical" evidence="9">
    <location>
        <begin position="121"/>
        <end position="141"/>
    </location>
</feature>
<dbReference type="CDD" id="cd07571">
    <property type="entry name" value="ALP_N-acyl_transferase"/>
    <property type="match status" value="1"/>
</dbReference>
<keyword evidence="7 9" id="KW-0472">Membrane</keyword>
<keyword evidence="6 9" id="KW-1133">Transmembrane helix</keyword>
<evidence type="ECO:0000313" key="12">
    <source>
        <dbReference type="Proteomes" id="UP001253595"/>
    </source>
</evidence>
<gene>
    <name evidence="9" type="primary">lnt</name>
    <name evidence="11" type="ORF">J2X05_002286</name>
</gene>
<comment type="similarity">
    <text evidence="2 9">Belongs to the CN hydrolase family. Apolipoprotein N-acyltransferase subfamily.</text>
</comment>
<feature type="transmembrane region" description="Helical" evidence="9">
    <location>
        <begin position="482"/>
        <end position="503"/>
    </location>
</feature>
<keyword evidence="3 9" id="KW-1003">Cell membrane</keyword>
<dbReference type="Pfam" id="PF20154">
    <property type="entry name" value="LNT_N"/>
    <property type="match status" value="1"/>
</dbReference>
<evidence type="ECO:0000259" key="10">
    <source>
        <dbReference type="PROSITE" id="PS50263"/>
    </source>
</evidence>
<evidence type="ECO:0000256" key="8">
    <source>
        <dbReference type="ARBA" id="ARBA00023315"/>
    </source>
</evidence>
<dbReference type="EMBL" id="JAVDVX010000003">
    <property type="protein sequence ID" value="MDR7090264.1"/>
    <property type="molecule type" value="Genomic_DNA"/>
</dbReference>
<feature type="transmembrane region" description="Helical" evidence="9">
    <location>
        <begin position="161"/>
        <end position="185"/>
    </location>
</feature>
<feature type="transmembrane region" description="Helical" evidence="9">
    <location>
        <begin position="88"/>
        <end position="112"/>
    </location>
</feature>
<keyword evidence="12" id="KW-1185">Reference proteome</keyword>
<dbReference type="Pfam" id="PF00795">
    <property type="entry name" value="CN_hydrolase"/>
    <property type="match status" value="1"/>
</dbReference>
<dbReference type="InterPro" id="IPR036526">
    <property type="entry name" value="C-N_Hydrolase_sf"/>
</dbReference>
<comment type="function">
    <text evidence="9">Catalyzes the phospholipid dependent N-acylation of the N-terminal cysteine of apolipoprotein, the last step in lipoprotein maturation.</text>
</comment>
<organism evidence="11 12">
    <name type="scientific">Cellvibrio fibrivorans</name>
    <dbReference type="NCBI Taxonomy" id="126350"/>
    <lineage>
        <taxon>Bacteria</taxon>
        <taxon>Pseudomonadati</taxon>
        <taxon>Pseudomonadota</taxon>
        <taxon>Gammaproteobacteria</taxon>
        <taxon>Cellvibrionales</taxon>
        <taxon>Cellvibrionaceae</taxon>
        <taxon>Cellvibrio</taxon>
    </lineage>
</organism>
<sequence length="517" mass="57931">MPDKILNLSQPVALFIALLSGALITLSFAPFTLWPIALISLAAFSLLLKEQSLKTILWRCFAFGVGFYGAGIHWIYVSIHNFGGASPLFAGFLVFIFACFMAAIFILPFYIFGRWFNHHSLGLIIALPACWLLGEWMRTWLLTGFPWLFLGYAHLNTPLAGWAPVTGVMGMSFIVILTATVFAEWIWKIKAEPAKKISLLIASTCCAAFWIAGMTLKNITWAEADPTPIKIGMVQPNVDQSTKLSFNQDTTITALNQLRDLSTDLWTNDWVIWPEAAIPTSLTYQDALPFLEEMNTTAAEHDTALFTGVIYEDRDKKKYYNSIAGLGQGYGFYHKRRLVPFGEYVPLEEQLRGLIEFFNLPTSFIHLGPQDQHGLIAKGVRITPAICYEIVYPDLIARAAKETQVLLSVNNLGWFLDSIQSKQFMQMAQMRALETGRYLVYSTNNGPSAIIDNHGKILSRSNSFQAQTFTGVIYAVKDWTPFMMYGSGPLVIFATLLLLCISLPQLLKRDPLPEEAQ</sequence>
<evidence type="ECO:0000313" key="11">
    <source>
        <dbReference type="EMBL" id="MDR7090264.1"/>
    </source>
</evidence>
<evidence type="ECO:0000256" key="3">
    <source>
        <dbReference type="ARBA" id="ARBA00022475"/>
    </source>
</evidence>
<evidence type="ECO:0000256" key="5">
    <source>
        <dbReference type="ARBA" id="ARBA00022692"/>
    </source>
</evidence>
<evidence type="ECO:0000256" key="6">
    <source>
        <dbReference type="ARBA" id="ARBA00022989"/>
    </source>
</evidence>
<dbReference type="PANTHER" id="PTHR38686">
    <property type="entry name" value="APOLIPOPROTEIN N-ACYLTRANSFERASE"/>
    <property type="match status" value="1"/>
</dbReference>
<dbReference type="InterPro" id="IPR003010">
    <property type="entry name" value="C-N_Hydrolase"/>
</dbReference>
<protein>
    <recommendedName>
        <fullName evidence="9">Apolipoprotein N-acyltransferase</fullName>
        <shortName evidence="9">ALP N-acyltransferase</shortName>
        <ecNumber evidence="9">2.3.1.269</ecNumber>
    </recommendedName>
</protein>
<feature type="domain" description="CN hydrolase" evidence="10">
    <location>
        <begin position="229"/>
        <end position="479"/>
    </location>
</feature>
<keyword evidence="8 9" id="KW-0012">Acyltransferase</keyword>